<accession>A0A369LPI7</accession>
<dbReference type="RefSeq" id="WP_114614616.1">
    <property type="nucleotide sequence ID" value="NZ_PPTO01000001.1"/>
</dbReference>
<sequence>MDNRDAKRKRPITCLESGVTYDSAYRAAKELGFADSRNIFRSIQRGTCTQGLHFYYADEPKPAPEFFIPPNRAPRPVVCLDTGETFESSFQAGRAFGITPGGVRTSASTGVERGGLHFYYGDEPKPAPEFFRERHSKTRPIVCLETGETFVGNPAAARPLHVSPTAISQAVRYGSPVNGLHFYHGDEPKPAPEFFKPAKVKGGKSPAAMAAAAKATAGNSAPGTDYREHGIQRDRRAVQ</sequence>
<feature type="compositionally biased region" description="Basic and acidic residues" evidence="1">
    <location>
        <begin position="225"/>
        <end position="239"/>
    </location>
</feature>
<dbReference type="AlphaFoldDB" id="A0A369LPI7"/>
<dbReference type="Proteomes" id="UP000253975">
    <property type="component" value="Unassembled WGS sequence"/>
</dbReference>
<evidence type="ECO:0000256" key="1">
    <source>
        <dbReference type="SAM" id="MobiDB-lite"/>
    </source>
</evidence>
<evidence type="ECO:0000313" key="3">
    <source>
        <dbReference type="Proteomes" id="UP000253975"/>
    </source>
</evidence>
<organism evidence="2 3">
    <name type="scientific">Slackia isoflavoniconvertens</name>
    <dbReference type="NCBI Taxonomy" id="572010"/>
    <lineage>
        <taxon>Bacteria</taxon>
        <taxon>Bacillati</taxon>
        <taxon>Actinomycetota</taxon>
        <taxon>Coriobacteriia</taxon>
        <taxon>Eggerthellales</taxon>
        <taxon>Eggerthellaceae</taxon>
        <taxon>Slackia</taxon>
    </lineage>
</organism>
<evidence type="ECO:0000313" key="2">
    <source>
        <dbReference type="EMBL" id="RDB61052.1"/>
    </source>
</evidence>
<gene>
    <name evidence="2" type="ORF">C1881_00545</name>
</gene>
<comment type="caution">
    <text evidence="2">The sequence shown here is derived from an EMBL/GenBank/DDBJ whole genome shotgun (WGS) entry which is preliminary data.</text>
</comment>
<name>A0A369LPI7_9ACTN</name>
<feature type="region of interest" description="Disordered" evidence="1">
    <location>
        <begin position="205"/>
        <end position="239"/>
    </location>
</feature>
<dbReference type="EMBL" id="PPTO01000001">
    <property type="protein sequence ID" value="RDB61052.1"/>
    <property type="molecule type" value="Genomic_DNA"/>
</dbReference>
<reference evidence="2 3" key="1">
    <citation type="journal article" date="2018" name="Elife">
        <title>Discovery and characterization of a prevalent human gut bacterial enzyme sufficient for the inactivation of a family of plant toxins.</title>
        <authorList>
            <person name="Koppel N."/>
            <person name="Bisanz J.E."/>
            <person name="Pandelia M.E."/>
            <person name="Turnbaugh P.J."/>
            <person name="Balskus E.P."/>
        </authorList>
    </citation>
    <scope>NUCLEOTIDE SEQUENCE [LARGE SCALE GENOMIC DNA]</scope>
    <source>
        <strain evidence="2 3">OB21 GAM31</strain>
    </source>
</reference>
<proteinExistence type="predicted"/>
<protein>
    <submittedName>
        <fullName evidence="2">Uncharacterized protein</fullName>
    </submittedName>
</protein>
<feature type="compositionally biased region" description="Low complexity" evidence="1">
    <location>
        <begin position="205"/>
        <end position="223"/>
    </location>
</feature>